<feature type="binding site" evidence="9">
    <location>
        <position position="196"/>
    </location>
    <ligand>
        <name>[4Fe-4S] cluster</name>
        <dbReference type="ChEBI" id="CHEBI:49883"/>
        <label>1</label>
    </ligand>
</feature>
<comment type="function">
    <text evidence="9">Catalyzes the conversion of epoxyqueuosine (oQ) to queuosine (Q), which is a hypermodified base found in the wobble positions of tRNA(Asp), tRNA(Asn), tRNA(His) and tRNA(Tyr).</text>
</comment>
<dbReference type="GO" id="GO:0031419">
    <property type="term" value="F:cobalamin binding"/>
    <property type="evidence" value="ECO:0007669"/>
    <property type="project" value="UniProtKB-KW"/>
</dbReference>
<evidence type="ECO:0000256" key="7">
    <source>
        <dbReference type="ARBA" id="ARBA00023004"/>
    </source>
</evidence>
<dbReference type="Pfam" id="PF13646">
    <property type="entry name" value="HEAT_2"/>
    <property type="match status" value="1"/>
</dbReference>
<evidence type="ECO:0000256" key="6">
    <source>
        <dbReference type="ARBA" id="ARBA00023002"/>
    </source>
</evidence>
<evidence type="ECO:0000256" key="3">
    <source>
        <dbReference type="ARBA" id="ARBA00022694"/>
    </source>
</evidence>
<proteinExistence type="inferred from homology"/>
<feature type="binding site" evidence="9">
    <location>
        <position position="202"/>
    </location>
    <ligand>
        <name>[4Fe-4S] cluster</name>
        <dbReference type="ChEBI" id="CHEBI:49883"/>
        <label>1</label>
    </ligand>
</feature>
<dbReference type="Pfam" id="PF08331">
    <property type="entry name" value="QueG_DUF1730"/>
    <property type="match status" value="1"/>
</dbReference>
<reference evidence="11" key="1">
    <citation type="submission" date="2020-07" db="EMBL/GenBank/DDBJ databases">
        <title>Huge and variable diversity of episymbiotic CPR bacteria and DPANN archaea in groundwater ecosystems.</title>
        <authorList>
            <person name="He C.Y."/>
            <person name="Keren R."/>
            <person name="Whittaker M."/>
            <person name="Farag I.F."/>
            <person name="Doudna J."/>
            <person name="Cate J.H.D."/>
            <person name="Banfield J.F."/>
        </authorList>
    </citation>
    <scope>NUCLEOTIDE SEQUENCE</scope>
    <source>
        <strain evidence="11">NC_groundwater_928_Pr1_S-0.2um_72_17</strain>
    </source>
</reference>
<comment type="subcellular location">
    <subcellularLocation>
        <location evidence="9">Cytoplasm</location>
    </subcellularLocation>
</comment>
<dbReference type="AlphaFoldDB" id="A0A9D6QJV6"/>
<feature type="binding site" evidence="9">
    <location>
        <begin position="249"/>
        <end position="250"/>
    </location>
    <ligand>
        <name>cob(II)alamin</name>
        <dbReference type="ChEBI" id="CHEBI:16304"/>
    </ligand>
</feature>
<feature type="binding site" evidence="9">
    <location>
        <position position="206"/>
    </location>
    <ligand>
        <name>[4Fe-4S] cluster</name>
        <dbReference type="ChEBI" id="CHEBI:49883"/>
        <label>2</label>
    </ligand>
</feature>
<dbReference type="PANTHER" id="PTHR30002:SF4">
    <property type="entry name" value="EPOXYQUEUOSINE REDUCTASE"/>
    <property type="match status" value="1"/>
</dbReference>
<organism evidence="11 12">
    <name type="scientific">Eiseniibacteriota bacterium</name>
    <dbReference type="NCBI Taxonomy" id="2212470"/>
    <lineage>
        <taxon>Bacteria</taxon>
        <taxon>Candidatus Eiseniibacteriota</taxon>
    </lineage>
</organism>
<keyword evidence="9" id="KW-0170">Cobalt</keyword>
<feature type="binding site" evidence="9">
    <location>
        <position position="199"/>
    </location>
    <ligand>
        <name>[4Fe-4S] cluster</name>
        <dbReference type="ChEBI" id="CHEBI:49883"/>
        <label>1</label>
    </ligand>
</feature>
<feature type="domain" description="4Fe-4S ferredoxin-type" evidence="10">
    <location>
        <begin position="187"/>
        <end position="216"/>
    </location>
</feature>
<evidence type="ECO:0000256" key="9">
    <source>
        <dbReference type="HAMAP-Rule" id="MF_00916"/>
    </source>
</evidence>
<feature type="binding site" evidence="9">
    <location>
        <position position="224"/>
    </location>
    <ligand>
        <name>cob(II)alamin</name>
        <dbReference type="ChEBI" id="CHEBI:16304"/>
    </ligand>
</feature>
<dbReference type="GO" id="GO:0052693">
    <property type="term" value="F:epoxyqueuosine reductase activity"/>
    <property type="evidence" value="ECO:0007669"/>
    <property type="project" value="UniProtKB-UniRule"/>
</dbReference>
<keyword evidence="6 9" id="KW-0560">Oxidoreductase</keyword>
<feature type="binding site" evidence="9">
    <location>
        <position position="249"/>
    </location>
    <ligand>
        <name>[4Fe-4S] cluster</name>
        <dbReference type="ChEBI" id="CHEBI:49883"/>
        <label>2</label>
    </ligand>
</feature>
<dbReference type="InterPro" id="IPR011989">
    <property type="entry name" value="ARM-like"/>
</dbReference>
<dbReference type="GO" id="GO:0051539">
    <property type="term" value="F:4 iron, 4 sulfur cluster binding"/>
    <property type="evidence" value="ECO:0007669"/>
    <property type="project" value="UniProtKB-KW"/>
</dbReference>
<keyword evidence="8 9" id="KW-0411">Iron-sulfur</keyword>
<evidence type="ECO:0000313" key="11">
    <source>
        <dbReference type="EMBL" id="MBI3539556.1"/>
    </source>
</evidence>
<dbReference type="InterPro" id="IPR013542">
    <property type="entry name" value="QueG_DUF1730"/>
</dbReference>
<keyword evidence="2 9" id="KW-0963">Cytoplasm</keyword>
<comment type="caution">
    <text evidence="11">The sequence shown here is derived from an EMBL/GenBank/DDBJ whole genome shotgun (WGS) entry which is preliminary data.</text>
</comment>
<dbReference type="Pfam" id="PF13484">
    <property type="entry name" value="Fer4_16"/>
    <property type="match status" value="1"/>
</dbReference>
<comment type="caution">
    <text evidence="9">Lacks conserved residue(s) required for the propagation of feature annotation.</text>
</comment>
<feature type="binding site" evidence="9">
    <location>
        <position position="252"/>
    </location>
    <ligand>
        <name>[4Fe-4S] cluster</name>
        <dbReference type="ChEBI" id="CHEBI:49883"/>
        <label>2</label>
    </ligand>
</feature>
<evidence type="ECO:0000256" key="2">
    <source>
        <dbReference type="ARBA" id="ARBA00022490"/>
    </source>
</evidence>
<dbReference type="EC" id="1.17.99.6" evidence="9"/>
<feature type="binding site" evidence="9">
    <location>
        <position position="67"/>
    </location>
    <ligand>
        <name>cob(II)alamin</name>
        <dbReference type="ChEBI" id="CHEBI:16304"/>
    </ligand>
</feature>
<dbReference type="FunFam" id="3.30.70.20:FF:000037">
    <property type="entry name" value="Epoxyqueuosine reductase"/>
    <property type="match status" value="1"/>
</dbReference>
<comment type="similarity">
    <text evidence="9">Belongs to the QueG family.</text>
</comment>
<dbReference type="Gene3D" id="1.25.10.10">
    <property type="entry name" value="Leucine-rich Repeat Variant"/>
    <property type="match status" value="1"/>
</dbReference>
<protein>
    <recommendedName>
        <fullName evidence="9">Epoxyqueuosine reductase</fullName>
        <ecNumber evidence="9">1.17.99.6</ecNumber>
    </recommendedName>
    <alternativeName>
        <fullName evidence="9">Queuosine biosynthesis protein QueG</fullName>
    </alternativeName>
</protein>
<feature type="active site" description="Proton donor" evidence="9">
    <location>
        <position position="141"/>
    </location>
</feature>
<dbReference type="SUPFAM" id="SSF46548">
    <property type="entry name" value="alpha-helical ferredoxin"/>
    <property type="match status" value="1"/>
</dbReference>
<evidence type="ECO:0000256" key="4">
    <source>
        <dbReference type="ARBA" id="ARBA00022723"/>
    </source>
</evidence>
<dbReference type="PANTHER" id="PTHR30002">
    <property type="entry name" value="EPOXYQUEUOSINE REDUCTASE"/>
    <property type="match status" value="1"/>
</dbReference>
<accession>A0A9D6QJV6</accession>
<comment type="catalytic activity">
    <reaction evidence="9">
        <text>epoxyqueuosine(34) in tRNA + AH2 = queuosine(34) in tRNA + A + H2O</text>
        <dbReference type="Rhea" id="RHEA:32159"/>
        <dbReference type="Rhea" id="RHEA-COMP:18571"/>
        <dbReference type="Rhea" id="RHEA-COMP:18582"/>
        <dbReference type="ChEBI" id="CHEBI:13193"/>
        <dbReference type="ChEBI" id="CHEBI:15377"/>
        <dbReference type="ChEBI" id="CHEBI:17499"/>
        <dbReference type="ChEBI" id="CHEBI:194431"/>
        <dbReference type="ChEBI" id="CHEBI:194443"/>
        <dbReference type="EC" id="1.17.99.6"/>
    </reaction>
</comment>
<feature type="binding site" evidence="9">
    <location>
        <position position="222"/>
    </location>
    <ligand>
        <name>[4Fe-4S] cluster</name>
        <dbReference type="ChEBI" id="CHEBI:49883"/>
        <label>2</label>
    </ligand>
</feature>
<dbReference type="InterPro" id="IPR017896">
    <property type="entry name" value="4Fe4S_Fe-S-bd"/>
</dbReference>
<evidence type="ECO:0000259" key="10">
    <source>
        <dbReference type="PROSITE" id="PS51379"/>
    </source>
</evidence>
<dbReference type="HAMAP" id="MF_00916">
    <property type="entry name" value="QueG"/>
    <property type="match status" value="1"/>
</dbReference>
<dbReference type="PROSITE" id="PS51379">
    <property type="entry name" value="4FE4S_FER_2"/>
    <property type="match status" value="1"/>
</dbReference>
<dbReference type="EMBL" id="JACQAY010000146">
    <property type="protein sequence ID" value="MBI3539556.1"/>
    <property type="molecule type" value="Genomic_DNA"/>
</dbReference>
<keyword evidence="5 9" id="KW-0671">Queuosine biosynthesis</keyword>
<name>A0A9D6QJV6_UNCEI</name>
<dbReference type="Proteomes" id="UP000807850">
    <property type="component" value="Unassembled WGS sequence"/>
</dbReference>
<gene>
    <name evidence="9 11" type="primary">queG</name>
    <name evidence="11" type="ORF">HY076_04730</name>
</gene>
<dbReference type="InterPro" id="IPR017900">
    <property type="entry name" value="4Fe4S_Fe_S_CS"/>
</dbReference>
<feature type="binding site" evidence="9">
    <location>
        <position position="141"/>
    </location>
    <ligand>
        <name>cob(II)alamin</name>
        <dbReference type="ChEBI" id="CHEBI:16304"/>
    </ligand>
</feature>
<dbReference type="GO" id="GO:0008616">
    <property type="term" value="P:tRNA queuosine(34) biosynthetic process"/>
    <property type="evidence" value="ECO:0007669"/>
    <property type="project" value="UniProtKB-UniRule"/>
</dbReference>
<evidence type="ECO:0000256" key="5">
    <source>
        <dbReference type="ARBA" id="ARBA00022785"/>
    </source>
</evidence>
<feature type="binding site" evidence="9">
    <location>
        <position position="165"/>
    </location>
    <ligand>
        <name>cob(II)alamin</name>
        <dbReference type="ChEBI" id="CHEBI:16304"/>
    </ligand>
</feature>
<dbReference type="NCBIfam" id="TIGR00276">
    <property type="entry name" value="tRNA epoxyqueuosine(34) reductase QueG"/>
    <property type="match status" value="1"/>
</dbReference>
<keyword evidence="3 9" id="KW-0819">tRNA processing</keyword>
<feature type="binding site" evidence="9">
    <location>
        <position position="256"/>
    </location>
    <ligand>
        <name>[4Fe-4S] cluster</name>
        <dbReference type="ChEBI" id="CHEBI:49883"/>
        <label>1</label>
    </ligand>
</feature>
<dbReference type="Gene3D" id="3.30.70.20">
    <property type="match status" value="1"/>
</dbReference>
<keyword evidence="9" id="KW-0846">Cobalamin</keyword>
<comment type="subunit">
    <text evidence="9">Monomer.</text>
</comment>
<comment type="pathway">
    <text evidence="9">tRNA modification; tRNA-queuosine biosynthesis.</text>
</comment>
<sequence>MPPAAAAADPAELARRIKARVTAAGFDAVGIAAVTPLEARAHYEAWLAAGRHGAMAWLASNKHRERRADPSRLLAGLRSVVCVALTHDPARDEARDRRVGRIARYAAGEDYHRVMRDLLLPIERWIERELIPGSTALWYSDTGAILERGWAERAGLGWVGKHSGILGERLGSWFLLGEILVDRELAADAPLDHERCGTCARCIEACPTQAIVAPYQLDARRCISYLTIELQGPIPRELRPLIGDWIFGCDVCQDVCPWNRFAPPARDARLHARALDGWTLERFLTLDEAGFAELFATSAIRRVGRAGFLRNVCVALGNRGDRSAAPALARAIADDPDALVREHAAWALDEIERAAAGSSGREPGR</sequence>
<evidence type="ECO:0000256" key="8">
    <source>
        <dbReference type="ARBA" id="ARBA00023014"/>
    </source>
</evidence>
<comment type="cofactor">
    <cofactor evidence="9">
        <name>cob(II)alamin</name>
        <dbReference type="ChEBI" id="CHEBI:16304"/>
    </cofactor>
</comment>
<comment type="cofactor">
    <cofactor evidence="9">
        <name>[4Fe-4S] cluster</name>
        <dbReference type="ChEBI" id="CHEBI:49883"/>
    </cofactor>
    <text evidence="9">Binds 2 [4Fe-4S] clusters per monomer.</text>
</comment>
<evidence type="ECO:0000256" key="1">
    <source>
        <dbReference type="ARBA" id="ARBA00022485"/>
    </source>
</evidence>
<dbReference type="GO" id="GO:0005737">
    <property type="term" value="C:cytoplasm"/>
    <property type="evidence" value="ECO:0007669"/>
    <property type="project" value="UniProtKB-SubCell"/>
</dbReference>
<keyword evidence="7 9" id="KW-0408">Iron</keyword>
<evidence type="ECO:0000313" key="12">
    <source>
        <dbReference type="Proteomes" id="UP000807850"/>
    </source>
</evidence>
<keyword evidence="1 9" id="KW-0004">4Fe-4S</keyword>
<feature type="binding site" evidence="9">
    <location>
        <position position="176"/>
    </location>
    <ligand>
        <name>cob(II)alamin</name>
        <dbReference type="ChEBI" id="CHEBI:16304"/>
    </ligand>
</feature>
<dbReference type="GO" id="GO:0046872">
    <property type="term" value="F:metal ion binding"/>
    <property type="evidence" value="ECO:0007669"/>
    <property type="project" value="UniProtKB-KW"/>
</dbReference>
<dbReference type="InterPro" id="IPR004453">
    <property type="entry name" value="QueG"/>
</dbReference>
<dbReference type="PROSITE" id="PS00198">
    <property type="entry name" value="4FE4S_FER_1"/>
    <property type="match status" value="1"/>
</dbReference>
<keyword evidence="4 9" id="KW-0479">Metal-binding</keyword>